<dbReference type="RefSeq" id="WP_366922729.1">
    <property type="nucleotide sequence ID" value="NZ_CP121694.1"/>
</dbReference>
<dbReference type="PANTHER" id="PTHR34475">
    <property type="match status" value="1"/>
</dbReference>
<dbReference type="EMBL" id="CP121694">
    <property type="protein sequence ID" value="WRO23345.1"/>
    <property type="molecule type" value="Genomic_DNA"/>
</dbReference>
<dbReference type="Proteomes" id="UP001329915">
    <property type="component" value="Chromosome"/>
</dbReference>
<dbReference type="Gene3D" id="1.10.260.40">
    <property type="entry name" value="lambda repressor-like DNA-binding domains"/>
    <property type="match status" value="1"/>
</dbReference>
<dbReference type="InterPro" id="IPR010982">
    <property type="entry name" value="Lambda_DNA-bd_dom_sf"/>
</dbReference>
<gene>
    <name evidence="1" type="ORF">MFMK1_003204</name>
</gene>
<proteinExistence type="predicted"/>
<keyword evidence="2" id="KW-1185">Reference proteome</keyword>
<dbReference type="PANTHER" id="PTHR34475:SF1">
    <property type="entry name" value="CYTOSKELETON PROTEIN RODZ"/>
    <property type="match status" value="1"/>
</dbReference>
<dbReference type="KEGG" id="dbc:MFMK1_003204"/>
<protein>
    <submittedName>
        <fullName evidence="1">Helix-turn-helix domain-containing protein</fullName>
    </submittedName>
</protein>
<evidence type="ECO:0000313" key="2">
    <source>
        <dbReference type="Proteomes" id="UP001329915"/>
    </source>
</evidence>
<dbReference type="AlphaFoldDB" id="A0AAU0USU0"/>
<sequence length="110" mass="12696">MHQLGRILKKQREIMGITVWEAQEGTKIATHYLHCMEKGDFRQIPGGQFYLKSFLKNYADYIGLDGPAVVKYYQELSGAETVRTKRERSLLSSERSGVFKAIFRTLVSFM</sequence>
<name>A0AAU0USU0_9FIRM</name>
<evidence type="ECO:0000313" key="1">
    <source>
        <dbReference type="EMBL" id="WRO23345.1"/>
    </source>
</evidence>
<accession>A0AAU0USU0</accession>
<dbReference type="Pfam" id="PF13413">
    <property type="entry name" value="HTH_25"/>
    <property type="match status" value="1"/>
</dbReference>
<dbReference type="GO" id="GO:0003677">
    <property type="term" value="F:DNA binding"/>
    <property type="evidence" value="ECO:0007669"/>
    <property type="project" value="InterPro"/>
</dbReference>
<reference evidence="1 2" key="1">
    <citation type="submission" date="2023-04" db="EMBL/GenBank/DDBJ databases">
        <authorList>
            <person name="Hsu D."/>
        </authorList>
    </citation>
    <scope>NUCLEOTIDE SEQUENCE [LARGE SCALE GENOMIC DNA]</scope>
    <source>
        <strain evidence="1 2">MK1</strain>
    </source>
</reference>
<dbReference type="InterPro" id="IPR050400">
    <property type="entry name" value="Bact_Cytoskel_RodZ"/>
</dbReference>
<organism evidence="1 2">
    <name type="scientific">Metallumcola ferriviriculae</name>
    <dbReference type="NCBI Taxonomy" id="3039180"/>
    <lineage>
        <taxon>Bacteria</taxon>
        <taxon>Bacillati</taxon>
        <taxon>Bacillota</taxon>
        <taxon>Clostridia</taxon>
        <taxon>Neomoorellales</taxon>
        <taxon>Desulfitibacteraceae</taxon>
        <taxon>Metallumcola</taxon>
    </lineage>
</organism>